<comment type="caution">
    <text evidence="7">The sequence shown here is derived from an EMBL/GenBank/DDBJ whole genome shotgun (WGS) entry which is preliminary data.</text>
</comment>
<dbReference type="RefSeq" id="WP_133853496.1">
    <property type="nucleotide sequence ID" value="NZ_SNXZ01000008.1"/>
</dbReference>
<feature type="transmembrane region" description="Helical" evidence="5">
    <location>
        <begin position="536"/>
        <end position="559"/>
    </location>
</feature>
<feature type="transmembrane region" description="Helical" evidence="5">
    <location>
        <begin position="505"/>
        <end position="530"/>
    </location>
</feature>
<dbReference type="OrthoDB" id="9811483at2"/>
<dbReference type="InterPro" id="IPR023908">
    <property type="entry name" value="xxxLxxG_rpt"/>
</dbReference>
<dbReference type="Gene3D" id="1.10.287.950">
    <property type="entry name" value="Methyl-accepting chemotaxis protein"/>
    <property type="match status" value="1"/>
</dbReference>
<keyword evidence="3 5" id="KW-1133">Transmembrane helix</keyword>
<dbReference type="PANTHER" id="PTHR43077">
    <property type="entry name" value="TRANSPORT PERMEASE YVFS-RELATED"/>
    <property type="match status" value="1"/>
</dbReference>
<keyword evidence="8" id="KW-1185">Reference proteome</keyword>
<dbReference type="Proteomes" id="UP000295444">
    <property type="component" value="Unassembled WGS sequence"/>
</dbReference>
<feature type="transmembrane region" description="Helical" evidence="5">
    <location>
        <begin position="620"/>
        <end position="642"/>
    </location>
</feature>
<organism evidence="7 8">
    <name type="scientific">Labedaea rhizosphaerae</name>
    <dbReference type="NCBI Taxonomy" id="598644"/>
    <lineage>
        <taxon>Bacteria</taxon>
        <taxon>Bacillati</taxon>
        <taxon>Actinomycetota</taxon>
        <taxon>Actinomycetes</taxon>
        <taxon>Pseudonocardiales</taxon>
        <taxon>Pseudonocardiaceae</taxon>
        <taxon>Labedaea</taxon>
    </lineage>
</organism>
<feature type="domain" description="ABC-2 type transporter transmembrane" evidence="6">
    <location>
        <begin position="27"/>
        <end position="151"/>
    </location>
</feature>
<accession>A0A4R6S027</accession>
<reference evidence="7 8" key="1">
    <citation type="submission" date="2019-03" db="EMBL/GenBank/DDBJ databases">
        <title>Genomic Encyclopedia of Type Strains, Phase IV (KMG-IV): sequencing the most valuable type-strain genomes for metagenomic binning, comparative biology and taxonomic classification.</title>
        <authorList>
            <person name="Goeker M."/>
        </authorList>
    </citation>
    <scope>NUCLEOTIDE SEQUENCE [LARGE SCALE GENOMIC DNA]</scope>
    <source>
        <strain evidence="7 8">DSM 45361</strain>
    </source>
</reference>
<keyword evidence="2 5" id="KW-0812">Transmembrane</keyword>
<evidence type="ECO:0000256" key="4">
    <source>
        <dbReference type="ARBA" id="ARBA00023136"/>
    </source>
</evidence>
<dbReference type="NCBIfam" id="TIGR03061">
    <property type="entry name" value="pip_yhgE_Nterm"/>
    <property type="match status" value="1"/>
</dbReference>
<comment type="subcellular location">
    <subcellularLocation>
        <location evidence="1">Membrane</location>
        <topology evidence="1">Multi-pass membrane protein</topology>
    </subcellularLocation>
</comment>
<feature type="transmembrane region" description="Helical" evidence="5">
    <location>
        <begin position="464"/>
        <end position="484"/>
    </location>
</feature>
<dbReference type="Pfam" id="PF12698">
    <property type="entry name" value="ABC2_membrane_3"/>
    <property type="match status" value="2"/>
</dbReference>
<feature type="transmembrane region" description="Helical" evidence="5">
    <location>
        <begin position="21"/>
        <end position="41"/>
    </location>
</feature>
<dbReference type="PANTHER" id="PTHR43077:SF5">
    <property type="entry name" value="PHAGE INFECTION PROTEIN"/>
    <property type="match status" value="1"/>
</dbReference>
<protein>
    <submittedName>
        <fullName evidence="7">Putative membrane protein</fullName>
    </submittedName>
</protein>
<dbReference type="InterPro" id="IPR013525">
    <property type="entry name" value="ABC2_TM"/>
</dbReference>
<evidence type="ECO:0000259" key="6">
    <source>
        <dbReference type="Pfam" id="PF12698"/>
    </source>
</evidence>
<gene>
    <name evidence="7" type="ORF">EV186_108136</name>
</gene>
<keyword evidence="4 5" id="KW-0472">Membrane</keyword>
<dbReference type="InterPro" id="IPR017501">
    <property type="entry name" value="Phage_infect_YhgE_C"/>
</dbReference>
<dbReference type="Gene3D" id="3.40.1710.10">
    <property type="entry name" value="abc type-2 transporter like domain"/>
    <property type="match status" value="1"/>
</dbReference>
<evidence type="ECO:0000313" key="7">
    <source>
        <dbReference type="EMBL" id="TDP91925.1"/>
    </source>
</evidence>
<dbReference type="GO" id="GO:0140359">
    <property type="term" value="F:ABC-type transporter activity"/>
    <property type="evidence" value="ECO:0007669"/>
    <property type="project" value="InterPro"/>
</dbReference>
<dbReference type="EMBL" id="SNXZ01000008">
    <property type="protein sequence ID" value="TDP91925.1"/>
    <property type="molecule type" value="Genomic_DNA"/>
</dbReference>
<proteinExistence type="predicted"/>
<dbReference type="AlphaFoldDB" id="A0A4R6S027"/>
<evidence type="ECO:0000256" key="3">
    <source>
        <dbReference type="ARBA" id="ARBA00022989"/>
    </source>
</evidence>
<name>A0A4R6S027_LABRH</name>
<feature type="transmembrane region" description="Helical" evidence="5">
    <location>
        <begin position="566"/>
        <end position="585"/>
    </location>
</feature>
<evidence type="ECO:0000256" key="2">
    <source>
        <dbReference type="ARBA" id="ARBA00022692"/>
    </source>
</evidence>
<evidence type="ECO:0000256" key="1">
    <source>
        <dbReference type="ARBA" id="ARBA00004141"/>
    </source>
</evidence>
<dbReference type="InterPro" id="IPR011049">
    <property type="entry name" value="Serralysin-like_metalloprot_C"/>
</dbReference>
<dbReference type="InterPro" id="IPR051328">
    <property type="entry name" value="T7SS_ABC-Transporter"/>
</dbReference>
<feature type="domain" description="ABC-2 type transporter transmembrane" evidence="6">
    <location>
        <begin position="447"/>
        <end position="638"/>
    </location>
</feature>
<sequence length="659" mass="68622">MTILRLARTELSRLTAGKLPRLAVAALILVPLLYGCLYLYANSDPYKRLDQIPAALVMQDAGATADDGTRLDAGRKVADKLKTSDAFQWHEVSAADAEAGVRDGKYTFSLTLPKDFSASLLSSGEFEPRQGQITVTTNDANNYLVGTIADRVVGEIRNSVASEVGTDAANKFLVGFGTIYSKTQEAANGATQLADGAGKARDGAHELASGQQQLLSGAQQLESGTGTAAQGASTLSGGLNTLQDKTKDLPAQTKKLADGAKQVADGNELVAQKGELVAGAAQGFVNDLDQLESDIAARLRADGLPEAQVQQVIVDLRKLRGPIDTANGKVQGVAGQLRTLANGAHQVSDGAHQLASATPALTAGIGQAADGGRQLASGTQQLHSGATQLRQGEEKAVTGTNELASGTSQLADGAAKLRDGLNSGLGQIPHPDKETRDATAKTIGDPVAIQTVGQANAGSYGAGLAPFFLSLAIWIGAFVLFLLVRPLSNRALAARQPAWRTAIAGWLPAAVLGLAQVVVLYAAVTLLVGIHPAHPVATLGFLLLTSLAFVAIVHALNALFGAVGKFLGLVILILQLISAGGTFPWQTLPDPLYPLHHVLPMGYVVDGLRHLLYGGTLSGLWVNLLVLLGYLVGGLAVATFAAHRRRVWTVSQLKPELVL</sequence>
<dbReference type="SUPFAM" id="SSF101967">
    <property type="entry name" value="Adhesin YadA, collagen-binding domain"/>
    <property type="match status" value="1"/>
</dbReference>
<evidence type="ECO:0000313" key="8">
    <source>
        <dbReference type="Proteomes" id="UP000295444"/>
    </source>
</evidence>
<evidence type="ECO:0000256" key="5">
    <source>
        <dbReference type="SAM" id="Phobius"/>
    </source>
</evidence>
<dbReference type="NCBIfam" id="TIGR03062">
    <property type="entry name" value="pip_yhgE_Cterm"/>
    <property type="match status" value="1"/>
</dbReference>
<dbReference type="GO" id="GO:0016020">
    <property type="term" value="C:membrane"/>
    <property type="evidence" value="ECO:0007669"/>
    <property type="project" value="UniProtKB-SubCell"/>
</dbReference>
<dbReference type="NCBIfam" id="TIGR03057">
    <property type="entry name" value="xxxLxxG_by_4"/>
    <property type="match status" value="3"/>
</dbReference>
<dbReference type="InterPro" id="IPR017500">
    <property type="entry name" value="Phage_infect_YhgE_N"/>
</dbReference>